<dbReference type="PANTHER" id="PTHR45631">
    <property type="entry name" value="OS07G0107800 PROTEIN-RELATED"/>
    <property type="match status" value="1"/>
</dbReference>
<keyword evidence="5" id="KW-0472">Membrane</keyword>
<keyword evidence="8" id="KW-1185">Reference proteome</keyword>
<evidence type="ECO:0000256" key="5">
    <source>
        <dbReference type="ARBA" id="ARBA00023136"/>
    </source>
</evidence>
<evidence type="ECO:0000256" key="2">
    <source>
        <dbReference type="ARBA" id="ARBA00022692"/>
    </source>
</evidence>
<keyword evidence="4" id="KW-1133">Transmembrane helix</keyword>
<dbReference type="Pfam" id="PF12819">
    <property type="entry name" value="Malectin_like"/>
    <property type="match status" value="2"/>
</dbReference>
<keyword evidence="2" id="KW-0812">Transmembrane</keyword>
<feature type="domain" description="Malectin-like" evidence="6">
    <location>
        <begin position="128"/>
        <end position="239"/>
    </location>
</feature>
<feature type="domain" description="Malectin-like" evidence="6">
    <location>
        <begin position="10"/>
        <end position="107"/>
    </location>
</feature>
<comment type="caution">
    <text evidence="7">The sequence shown here is derived from an EMBL/GenBank/DDBJ whole genome shotgun (WGS) entry which is preliminary data.</text>
</comment>
<accession>A0AAD9XA00</accession>
<sequence length="267" mass="29886">MKYGSSKTYKDENSISNEELKEIQYNSIASSYPLTTLIVFRSKKKNCCNINVDAGERVLVKASFLSRNYDEKESTPVFGLHFDANFWATVNTSSLDVVSHEAIYVVKELFMVQTKPLGLMINMHAYVHIPPQTVLTNAITTSSTLWGIYFVTNLPKKPSSTYVATYYSEVIVLNSTNKRSFQFYIDDKIVSGPILPPFGSTSELVTTNKIASALNNFSQRSTTDSTLPPLLNAMEIYNVTNPLSNGTYNKYVERLAIVTSGFDVLKD</sequence>
<dbReference type="PANTHER" id="PTHR45631:SF44">
    <property type="entry name" value="CARBOHYDRATE-BINDING PROTEIN OF THE ER PROTEIN"/>
    <property type="match status" value="1"/>
</dbReference>
<dbReference type="Proteomes" id="UP001280121">
    <property type="component" value="Unassembled WGS sequence"/>
</dbReference>
<keyword evidence="3" id="KW-0732">Signal</keyword>
<name>A0AAD9XA00_9ROSI</name>
<evidence type="ECO:0000313" key="8">
    <source>
        <dbReference type="Proteomes" id="UP001280121"/>
    </source>
</evidence>
<gene>
    <name evidence="7" type="ORF">Ddye_008702</name>
</gene>
<proteinExistence type="predicted"/>
<dbReference type="InterPro" id="IPR024788">
    <property type="entry name" value="Malectin-like_Carb-bd_dom"/>
</dbReference>
<evidence type="ECO:0000256" key="1">
    <source>
        <dbReference type="ARBA" id="ARBA00004167"/>
    </source>
</evidence>
<dbReference type="GO" id="GO:0016020">
    <property type="term" value="C:membrane"/>
    <property type="evidence" value="ECO:0007669"/>
    <property type="project" value="UniProtKB-SubCell"/>
</dbReference>
<dbReference type="AlphaFoldDB" id="A0AAD9XA00"/>
<comment type="subcellular location">
    <subcellularLocation>
        <location evidence="1">Membrane</location>
        <topology evidence="1">Single-pass membrane protein</topology>
    </subcellularLocation>
</comment>
<reference evidence="7" key="1">
    <citation type="journal article" date="2023" name="Plant J.">
        <title>Genome sequences and population genomics provide insights into the demographic history, inbreeding, and mutation load of two 'living fossil' tree species of Dipteronia.</title>
        <authorList>
            <person name="Feng Y."/>
            <person name="Comes H.P."/>
            <person name="Chen J."/>
            <person name="Zhu S."/>
            <person name="Lu R."/>
            <person name="Zhang X."/>
            <person name="Li P."/>
            <person name="Qiu J."/>
            <person name="Olsen K.M."/>
            <person name="Qiu Y."/>
        </authorList>
    </citation>
    <scope>NUCLEOTIDE SEQUENCE</scope>
    <source>
        <strain evidence="7">KIB01</strain>
    </source>
</reference>
<dbReference type="EMBL" id="JANJYI010000003">
    <property type="protein sequence ID" value="KAK2655650.1"/>
    <property type="molecule type" value="Genomic_DNA"/>
</dbReference>
<organism evidence="7 8">
    <name type="scientific">Dipteronia dyeriana</name>
    <dbReference type="NCBI Taxonomy" id="168575"/>
    <lineage>
        <taxon>Eukaryota</taxon>
        <taxon>Viridiplantae</taxon>
        <taxon>Streptophyta</taxon>
        <taxon>Embryophyta</taxon>
        <taxon>Tracheophyta</taxon>
        <taxon>Spermatophyta</taxon>
        <taxon>Magnoliopsida</taxon>
        <taxon>eudicotyledons</taxon>
        <taxon>Gunneridae</taxon>
        <taxon>Pentapetalae</taxon>
        <taxon>rosids</taxon>
        <taxon>malvids</taxon>
        <taxon>Sapindales</taxon>
        <taxon>Sapindaceae</taxon>
        <taxon>Hippocastanoideae</taxon>
        <taxon>Acereae</taxon>
        <taxon>Dipteronia</taxon>
    </lineage>
</organism>
<evidence type="ECO:0000256" key="4">
    <source>
        <dbReference type="ARBA" id="ARBA00022989"/>
    </source>
</evidence>
<evidence type="ECO:0000259" key="6">
    <source>
        <dbReference type="Pfam" id="PF12819"/>
    </source>
</evidence>
<evidence type="ECO:0000313" key="7">
    <source>
        <dbReference type="EMBL" id="KAK2655650.1"/>
    </source>
</evidence>
<protein>
    <recommendedName>
        <fullName evidence="6">Malectin-like domain-containing protein</fullName>
    </recommendedName>
</protein>
<evidence type="ECO:0000256" key="3">
    <source>
        <dbReference type="ARBA" id="ARBA00022729"/>
    </source>
</evidence>